<dbReference type="Proteomes" id="UP000053647">
    <property type="component" value="Unassembled WGS sequence"/>
</dbReference>
<organism evidence="2 3">
    <name type="scientific">Paxillus involutus ATCC 200175</name>
    <dbReference type="NCBI Taxonomy" id="664439"/>
    <lineage>
        <taxon>Eukaryota</taxon>
        <taxon>Fungi</taxon>
        <taxon>Dikarya</taxon>
        <taxon>Basidiomycota</taxon>
        <taxon>Agaricomycotina</taxon>
        <taxon>Agaricomycetes</taxon>
        <taxon>Agaricomycetidae</taxon>
        <taxon>Boletales</taxon>
        <taxon>Paxilineae</taxon>
        <taxon>Paxillaceae</taxon>
        <taxon>Paxillus</taxon>
    </lineage>
</organism>
<protein>
    <submittedName>
        <fullName evidence="2">Unplaced genomic scaffold PAXINscaffold_254, whole genome shotgun sequence</fullName>
    </submittedName>
</protein>
<sequence>MPSCWTWARYDSTTLCRNRIVHEFAFGDPMVIAFADLSKTTSNLFLNPAQTQSSSRDTCINFHTRQCGNDEGRNERLSKDTERDEVGMPTNGRASGWLRVTAVSVEKRSGRWNALRQEKGTETTIGSSPAIPSNIATPHQTFPIRVTEGDQTTQQPASRAFSQSYLCFLVEDQAYRFARESIQIPRASRSTVWYTCY</sequence>
<evidence type="ECO:0000256" key="1">
    <source>
        <dbReference type="SAM" id="MobiDB-lite"/>
    </source>
</evidence>
<dbReference type="EMBL" id="KN819576">
    <property type="protein sequence ID" value="KIJ08676.1"/>
    <property type="molecule type" value="Genomic_DNA"/>
</dbReference>
<reference evidence="3" key="2">
    <citation type="submission" date="2015-01" db="EMBL/GenBank/DDBJ databases">
        <title>Evolutionary Origins and Diversification of the Mycorrhizal Mutualists.</title>
        <authorList>
            <consortium name="DOE Joint Genome Institute"/>
            <consortium name="Mycorrhizal Genomics Consortium"/>
            <person name="Kohler A."/>
            <person name="Kuo A."/>
            <person name="Nagy L.G."/>
            <person name="Floudas D."/>
            <person name="Copeland A."/>
            <person name="Barry K.W."/>
            <person name="Cichocki N."/>
            <person name="Veneault-Fourrey C."/>
            <person name="LaButti K."/>
            <person name="Lindquist E.A."/>
            <person name="Lipzen A."/>
            <person name="Lundell T."/>
            <person name="Morin E."/>
            <person name="Murat C."/>
            <person name="Riley R."/>
            <person name="Ohm R."/>
            <person name="Sun H."/>
            <person name="Tunlid A."/>
            <person name="Henrissat B."/>
            <person name="Grigoriev I.V."/>
            <person name="Hibbett D.S."/>
            <person name="Martin F."/>
        </authorList>
    </citation>
    <scope>NUCLEOTIDE SEQUENCE [LARGE SCALE GENOMIC DNA]</scope>
    <source>
        <strain evidence="3">ATCC 200175</strain>
    </source>
</reference>
<feature type="region of interest" description="Disordered" evidence="1">
    <location>
        <begin position="70"/>
        <end position="92"/>
    </location>
</feature>
<reference evidence="2 3" key="1">
    <citation type="submission" date="2014-06" db="EMBL/GenBank/DDBJ databases">
        <authorList>
            <consortium name="DOE Joint Genome Institute"/>
            <person name="Kuo A."/>
            <person name="Kohler A."/>
            <person name="Nagy L.G."/>
            <person name="Floudas D."/>
            <person name="Copeland A."/>
            <person name="Barry K.W."/>
            <person name="Cichocki N."/>
            <person name="Veneault-Fourrey C."/>
            <person name="LaButti K."/>
            <person name="Lindquist E.A."/>
            <person name="Lipzen A."/>
            <person name="Lundell T."/>
            <person name="Morin E."/>
            <person name="Murat C."/>
            <person name="Sun H."/>
            <person name="Tunlid A."/>
            <person name="Henrissat B."/>
            <person name="Grigoriev I.V."/>
            <person name="Hibbett D.S."/>
            <person name="Martin F."/>
            <person name="Nordberg H.P."/>
            <person name="Cantor M.N."/>
            <person name="Hua S.X."/>
        </authorList>
    </citation>
    <scope>NUCLEOTIDE SEQUENCE [LARGE SCALE GENOMIC DNA]</scope>
    <source>
        <strain evidence="2 3">ATCC 200175</strain>
    </source>
</reference>
<keyword evidence="3" id="KW-1185">Reference proteome</keyword>
<proteinExistence type="predicted"/>
<evidence type="ECO:0000313" key="2">
    <source>
        <dbReference type="EMBL" id="KIJ08676.1"/>
    </source>
</evidence>
<dbReference type="AlphaFoldDB" id="A0A0C9TN93"/>
<accession>A0A0C9TN93</accession>
<evidence type="ECO:0000313" key="3">
    <source>
        <dbReference type="Proteomes" id="UP000053647"/>
    </source>
</evidence>
<name>A0A0C9TN93_PAXIN</name>
<dbReference type="HOGENOM" id="CLU_1384542_0_0_1"/>
<feature type="compositionally biased region" description="Basic and acidic residues" evidence="1">
    <location>
        <begin position="70"/>
        <end position="86"/>
    </location>
</feature>
<gene>
    <name evidence="2" type="ORF">PAXINDRAFT_18197</name>
</gene>